<feature type="compositionally biased region" description="Basic and acidic residues" evidence="1">
    <location>
        <begin position="1"/>
        <end position="27"/>
    </location>
</feature>
<feature type="region of interest" description="Disordered" evidence="1">
    <location>
        <begin position="1"/>
        <end position="48"/>
    </location>
</feature>
<evidence type="ECO:0000256" key="1">
    <source>
        <dbReference type="SAM" id="MobiDB-lite"/>
    </source>
</evidence>
<proteinExistence type="predicted"/>
<dbReference type="AlphaFoldDB" id="C3XRW3"/>
<dbReference type="EMBL" id="GG666456">
    <property type="protein sequence ID" value="EEN69431.1"/>
    <property type="molecule type" value="Genomic_DNA"/>
</dbReference>
<accession>C3XRW3</accession>
<organism>
    <name type="scientific">Branchiostoma floridae</name>
    <name type="common">Florida lancelet</name>
    <name type="synonym">Amphioxus</name>
    <dbReference type="NCBI Taxonomy" id="7739"/>
    <lineage>
        <taxon>Eukaryota</taxon>
        <taxon>Metazoa</taxon>
        <taxon>Chordata</taxon>
        <taxon>Cephalochordata</taxon>
        <taxon>Leptocardii</taxon>
        <taxon>Amphioxiformes</taxon>
        <taxon>Branchiostomatidae</taxon>
        <taxon>Branchiostoma</taxon>
    </lineage>
</organism>
<name>C3XRW3_BRAFL</name>
<evidence type="ECO:0000313" key="2">
    <source>
        <dbReference type="EMBL" id="EEN69431.1"/>
    </source>
</evidence>
<protein>
    <submittedName>
        <fullName evidence="2">Uncharacterized protein</fullName>
    </submittedName>
</protein>
<reference evidence="2" key="1">
    <citation type="journal article" date="2008" name="Nature">
        <title>The amphioxus genome and the evolution of the chordate karyotype.</title>
        <authorList>
            <consortium name="US DOE Joint Genome Institute (JGI-PGF)"/>
            <person name="Putnam N.H."/>
            <person name="Butts T."/>
            <person name="Ferrier D.E.K."/>
            <person name="Furlong R.F."/>
            <person name="Hellsten U."/>
            <person name="Kawashima T."/>
            <person name="Robinson-Rechavi M."/>
            <person name="Shoguchi E."/>
            <person name="Terry A."/>
            <person name="Yu J.-K."/>
            <person name="Benito-Gutierrez E.L."/>
            <person name="Dubchak I."/>
            <person name="Garcia-Fernandez J."/>
            <person name="Gibson-Brown J.J."/>
            <person name="Grigoriev I.V."/>
            <person name="Horton A.C."/>
            <person name="de Jong P.J."/>
            <person name="Jurka J."/>
            <person name="Kapitonov V.V."/>
            <person name="Kohara Y."/>
            <person name="Kuroki Y."/>
            <person name="Lindquist E."/>
            <person name="Lucas S."/>
            <person name="Osoegawa K."/>
            <person name="Pennacchio L.A."/>
            <person name="Salamov A.A."/>
            <person name="Satou Y."/>
            <person name="Sauka-Spengler T."/>
            <person name="Schmutz J."/>
            <person name="Shin-I T."/>
            <person name="Toyoda A."/>
            <person name="Bronner-Fraser M."/>
            <person name="Fujiyama A."/>
            <person name="Holland L.Z."/>
            <person name="Holland P.W.H."/>
            <person name="Satoh N."/>
            <person name="Rokhsar D.S."/>
        </authorList>
    </citation>
    <scope>NUCLEOTIDE SEQUENCE [LARGE SCALE GENOMIC DNA]</scope>
    <source>
        <strain evidence="2">S238N-H82</strain>
        <tissue evidence="2">Testes</tissue>
    </source>
</reference>
<gene>
    <name evidence="2" type="ORF">BRAFLDRAFT_84543</name>
</gene>
<sequence length="134" mass="14706">MQDSTGEHYRPFTDAHGRETTEADRPILKVSRTTGHGVPISPNPENSRGVVICVDCNKPRTWAKKPGRTTVRRGRRQPQVKRLDVGALANSEKAAELSDTLHSRVKLSSASDDPTTDIEKLWSNFCNAAADVLG</sequence>
<dbReference type="InParanoid" id="C3XRW3"/>